<evidence type="ECO:0000256" key="4">
    <source>
        <dbReference type="SAM" id="MobiDB-lite"/>
    </source>
</evidence>
<evidence type="ECO:0000256" key="1">
    <source>
        <dbReference type="ARBA" id="ARBA00022723"/>
    </source>
</evidence>
<evidence type="ECO:0000313" key="8">
    <source>
        <dbReference type="Proteomes" id="UP000283387"/>
    </source>
</evidence>
<dbReference type="RefSeq" id="WP_120275157.1">
    <property type="nucleotide sequence ID" value="NZ_RAPN01000004.1"/>
</dbReference>
<dbReference type="SMART" id="SM00656">
    <property type="entry name" value="Amb_all"/>
    <property type="match status" value="1"/>
</dbReference>
<feature type="compositionally biased region" description="Basic and acidic residues" evidence="4">
    <location>
        <begin position="408"/>
        <end position="430"/>
    </location>
</feature>
<dbReference type="InterPro" id="IPR011050">
    <property type="entry name" value="Pectin_lyase_fold/virulence"/>
</dbReference>
<evidence type="ECO:0000313" key="7">
    <source>
        <dbReference type="EMBL" id="RKD86460.1"/>
    </source>
</evidence>
<proteinExistence type="predicted"/>
<keyword evidence="1" id="KW-0479">Metal-binding</keyword>
<organism evidence="7 8">
    <name type="scientific">Mangrovibacterium diazotrophicum</name>
    <dbReference type="NCBI Taxonomy" id="1261403"/>
    <lineage>
        <taxon>Bacteria</taxon>
        <taxon>Pseudomonadati</taxon>
        <taxon>Bacteroidota</taxon>
        <taxon>Bacteroidia</taxon>
        <taxon>Marinilabiliales</taxon>
        <taxon>Prolixibacteraceae</taxon>
        <taxon>Mangrovibacterium</taxon>
    </lineage>
</organism>
<protein>
    <submittedName>
        <fullName evidence="7">Pectate lyase-like protein</fullName>
    </submittedName>
</protein>
<gene>
    <name evidence="7" type="ORF">BC643_4153</name>
</gene>
<feature type="signal peptide" evidence="5">
    <location>
        <begin position="1"/>
        <end position="25"/>
    </location>
</feature>
<name>A0A419VWD2_9BACT</name>
<dbReference type="GO" id="GO:0005576">
    <property type="term" value="C:extracellular region"/>
    <property type="evidence" value="ECO:0007669"/>
    <property type="project" value="UniProtKB-SubCell"/>
</dbReference>
<feature type="domain" description="Pectate lyase" evidence="6">
    <location>
        <begin position="52"/>
        <end position="278"/>
    </location>
</feature>
<accession>A0A419VWD2</accession>
<dbReference type="GO" id="GO:0046872">
    <property type="term" value="F:metal ion binding"/>
    <property type="evidence" value="ECO:0007669"/>
    <property type="project" value="UniProtKB-KW"/>
</dbReference>
<dbReference type="Proteomes" id="UP000283387">
    <property type="component" value="Unassembled WGS sequence"/>
</dbReference>
<dbReference type="PANTHER" id="PTHR42970:SF1">
    <property type="entry name" value="PECTATE LYASE C-RELATED"/>
    <property type="match status" value="1"/>
</dbReference>
<dbReference type="AlphaFoldDB" id="A0A419VWD2"/>
<evidence type="ECO:0000256" key="2">
    <source>
        <dbReference type="ARBA" id="ARBA00023180"/>
    </source>
</evidence>
<keyword evidence="2" id="KW-0325">Glycoprotein</keyword>
<keyword evidence="3 7" id="KW-0456">Lyase</keyword>
<keyword evidence="5" id="KW-0732">Signal</keyword>
<dbReference type="GO" id="GO:0016829">
    <property type="term" value="F:lyase activity"/>
    <property type="evidence" value="ECO:0007669"/>
    <property type="project" value="UniProtKB-KW"/>
</dbReference>
<keyword evidence="8" id="KW-1185">Reference proteome</keyword>
<sequence>MNHIANRFRLLFVTLLLGTTVAATAAVPLKSSEKQIAFPGAEGCGKYTTGGRGGKVIAVTNLNDSGEGSLRAALNEEGIRTIIFQVSGTIALKSELRVRYGNFTLAGQTAPGDGICVAGYPVLIDVDNVIIRYMRFRLGDENKVEADAMSIRHSKNILIDHCSFSWATDECASLYEMHESTVQWCIISEALNNSVHRKGEHGYGGIWGGENVSFHHNLFAHNSSRNPRFNGSRYNVPWTDVVDFRNNVIYNWKVNSTYAGEKAEQNMVANYYKPGPATPEKLSHRIFNVFRAKDDLPFGQFYIADNYVFENEKVTKDNWNGGVDLDEGAVLEKAKSDNPFPFCPIEQETAQEAYLSVLKGSGDSFVRDAVDQRIVKEVETGTATFRGSRGNLPGIIDSQTDVGGYPELKSKPAPKDTDGDGIPDKWEEQKGLNPKDAADGSAYKLSDDYTNLEVYLNELVATK</sequence>
<dbReference type="EMBL" id="RAPN01000004">
    <property type="protein sequence ID" value="RKD86460.1"/>
    <property type="molecule type" value="Genomic_DNA"/>
</dbReference>
<dbReference type="InterPro" id="IPR002022">
    <property type="entry name" value="Pec_lyase"/>
</dbReference>
<dbReference type="Gene3D" id="2.160.20.10">
    <property type="entry name" value="Single-stranded right-handed beta-helix, Pectin lyase-like"/>
    <property type="match status" value="1"/>
</dbReference>
<dbReference type="GO" id="GO:0000272">
    <property type="term" value="P:polysaccharide catabolic process"/>
    <property type="evidence" value="ECO:0007669"/>
    <property type="project" value="UniProtKB-KW"/>
</dbReference>
<comment type="caution">
    <text evidence="7">The sequence shown here is derived from an EMBL/GenBank/DDBJ whole genome shotgun (WGS) entry which is preliminary data.</text>
</comment>
<dbReference type="SUPFAM" id="SSF51126">
    <property type="entry name" value="Pectin lyase-like"/>
    <property type="match status" value="1"/>
</dbReference>
<reference evidence="7 8" key="1">
    <citation type="submission" date="2018-09" db="EMBL/GenBank/DDBJ databases">
        <title>Genomic Encyclopedia of Archaeal and Bacterial Type Strains, Phase II (KMG-II): from individual species to whole genera.</title>
        <authorList>
            <person name="Goeker M."/>
        </authorList>
    </citation>
    <scope>NUCLEOTIDE SEQUENCE [LARGE SCALE GENOMIC DNA]</scope>
    <source>
        <strain evidence="7 8">DSM 27148</strain>
    </source>
</reference>
<dbReference type="PANTHER" id="PTHR42970">
    <property type="entry name" value="PECTATE LYASE C-RELATED"/>
    <property type="match status" value="1"/>
</dbReference>
<evidence type="ECO:0000256" key="5">
    <source>
        <dbReference type="SAM" id="SignalP"/>
    </source>
</evidence>
<dbReference type="OrthoDB" id="8737820at2"/>
<evidence type="ECO:0000259" key="6">
    <source>
        <dbReference type="SMART" id="SM00656"/>
    </source>
</evidence>
<dbReference type="InterPro" id="IPR012334">
    <property type="entry name" value="Pectin_lyas_fold"/>
</dbReference>
<feature type="chain" id="PRO_5019203455" evidence="5">
    <location>
        <begin position="26"/>
        <end position="463"/>
    </location>
</feature>
<feature type="region of interest" description="Disordered" evidence="4">
    <location>
        <begin position="386"/>
        <end position="443"/>
    </location>
</feature>
<dbReference type="InterPro" id="IPR052063">
    <property type="entry name" value="Polysaccharide_Lyase_1"/>
</dbReference>
<evidence type="ECO:0000256" key="3">
    <source>
        <dbReference type="ARBA" id="ARBA00023239"/>
    </source>
</evidence>